<name>A0A4R3K3D7_9FIRM</name>
<dbReference type="AlphaFoldDB" id="A0A4R3K3D7"/>
<comment type="similarity">
    <text evidence="7">Belongs to the binding-protein-dependent transport system permease family.</text>
</comment>
<feature type="transmembrane region" description="Helical" evidence="7">
    <location>
        <begin position="269"/>
        <end position="291"/>
    </location>
</feature>
<keyword evidence="5 7" id="KW-1133">Transmembrane helix</keyword>
<reference evidence="9 10" key="1">
    <citation type="submission" date="2019-03" db="EMBL/GenBank/DDBJ databases">
        <title>Genomic Encyclopedia of Type Strains, Phase IV (KMG-IV): sequencing the most valuable type-strain genomes for metagenomic binning, comparative biology and taxonomic classification.</title>
        <authorList>
            <person name="Goeker M."/>
        </authorList>
    </citation>
    <scope>NUCLEOTIDE SEQUENCE [LARGE SCALE GENOMIC DNA]</scope>
    <source>
        <strain evidence="9 10">DSM 29489</strain>
    </source>
</reference>
<dbReference type="CDD" id="cd06261">
    <property type="entry name" value="TM_PBP2"/>
    <property type="match status" value="1"/>
</dbReference>
<gene>
    <name evidence="9" type="ORF">EDD59_11913</name>
</gene>
<dbReference type="InterPro" id="IPR035906">
    <property type="entry name" value="MetI-like_sf"/>
</dbReference>
<feature type="transmembrane region" description="Helical" evidence="7">
    <location>
        <begin position="20"/>
        <end position="39"/>
    </location>
</feature>
<feature type="transmembrane region" description="Helical" evidence="7">
    <location>
        <begin position="78"/>
        <end position="99"/>
    </location>
</feature>
<feature type="domain" description="ABC transmembrane type-1" evidence="8">
    <location>
        <begin position="74"/>
        <end position="290"/>
    </location>
</feature>
<protein>
    <submittedName>
        <fullName evidence="9">Carbohydrate ABC transporter membrane protein 1 (CUT1 family)</fullName>
    </submittedName>
</protein>
<dbReference type="Proteomes" id="UP000295726">
    <property type="component" value="Unassembled WGS sequence"/>
</dbReference>
<evidence type="ECO:0000256" key="3">
    <source>
        <dbReference type="ARBA" id="ARBA00022475"/>
    </source>
</evidence>
<feature type="transmembrane region" description="Helical" evidence="7">
    <location>
        <begin position="111"/>
        <end position="131"/>
    </location>
</feature>
<keyword evidence="4 7" id="KW-0812">Transmembrane</keyword>
<accession>A0A4R3K3D7</accession>
<dbReference type="InterPro" id="IPR000515">
    <property type="entry name" value="MetI-like"/>
</dbReference>
<dbReference type="PROSITE" id="PS50928">
    <property type="entry name" value="ABC_TM1"/>
    <property type="match status" value="1"/>
</dbReference>
<keyword evidence="2 7" id="KW-0813">Transport</keyword>
<dbReference type="GO" id="GO:0055085">
    <property type="term" value="P:transmembrane transport"/>
    <property type="evidence" value="ECO:0007669"/>
    <property type="project" value="InterPro"/>
</dbReference>
<dbReference type="Gene3D" id="1.10.3720.10">
    <property type="entry name" value="MetI-like"/>
    <property type="match status" value="1"/>
</dbReference>
<feature type="transmembrane region" description="Helical" evidence="7">
    <location>
        <begin position="163"/>
        <end position="188"/>
    </location>
</feature>
<dbReference type="PANTHER" id="PTHR30193">
    <property type="entry name" value="ABC TRANSPORTER PERMEASE PROTEIN"/>
    <property type="match status" value="1"/>
</dbReference>
<feature type="transmembrane region" description="Helical" evidence="7">
    <location>
        <begin position="221"/>
        <end position="243"/>
    </location>
</feature>
<evidence type="ECO:0000256" key="1">
    <source>
        <dbReference type="ARBA" id="ARBA00004651"/>
    </source>
</evidence>
<keyword evidence="6 7" id="KW-0472">Membrane</keyword>
<dbReference type="Pfam" id="PF00528">
    <property type="entry name" value="BPD_transp_1"/>
    <property type="match status" value="1"/>
</dbReference>
<sequence length="299" mass="33885">MMKNRSKSKLRRKITPYLYLSPTIILMLVLMVVPIYLIIKYSFQNNAIVVADPEFVWLDNYKKILSDSEFWGAVKTTFVFVTVSVAAHIILGMCFALLLNTKYFKTRTKTIARVIYVLPWVFTASVIAILWKMMLQPAGIVDYILSIFNLAAKDTEWLSNKDVALATITLVNIWCGYPFYMISILAGLQGIPEDLYESSALDGATKWKSFLHIIIPQLKPILISIAMLDFVWTLQSFALIWMMTGGGPVNSTQTLSIYIYKLAFNSSQYGLASAVAVILLLLCVIVAIFYVKQQKKVRE</sequence>
<evidence type="ECO:0000313" key="9">
    <source>
        <dbReference type="EMBL" id="TCS77183.1"/>
    </source>
</evidence>
<evidence type="ECO:0000256" key="5">
    <source>
        <dbReference type="ARBA" id="ARBA00022989"/>
    </source>
</evidence>
<dbReference type="SUPFAM" id="SSF161098">
    <property type="entry name" value="MetI-like"/>
    <property type="match status" value="1"/>
</dbReference>
<evidence type="ECO:0000259" key="8">
    <source>
        <dbReference type="PROSITE" id="PS50928"/>
    </source>
</evidence>
<dbReference type="PANTHER" id="PTHR30193:SF37">
    <property type="entry name" value="INNER MEMBRANE ABC TRANSPORTER PERMEASE PROTEIN YCJO"/>
    <property type="match status" value="1"/>
</dbReference>
<keyword evidence="10" id="KW-1185">Reference proteome</keyword>
<dbReference type="InterPro" id="IPR051393">
    <property type="entry name" value="ABC_transporter_permease"/>
</dbReference>
<comment type="subcellular location">
    <subcellularLocation>
        <location evidence="1 7">Cell membrane</location>
        <topology evidence="1 7">Multi-pass membrane protein</topology>
    </subcellularLocation>
</comment>
<keyword evidence="3" id="KW-1003">Cell membrane</keyword>
<evidence type="ECO:0000313" key="10">
    <source>
        <dbReference type="Proteomes" id="UP000295726"/>
    </source>
</evidence>
<evidence type="ECO:0000256" key="2">
    <source>
        <dbReference type="ARBA" id="ARBA00022448"/>
    </source>
</evidence>
<proteinExistence type="inferred from homology"/>
<dbReference type="SUPFAM" id="SSF160964">
    <property type="entry name" value="MalF N-terminal region-like"/>
    <property type="match status" value="1"/>
</dbReference>
<dbReference type="GO" id="GO:0005886">
    <property type="term" value="C:plasma membrane"/>
    <property type="evidence" value="ECO:0007669"/>
    <property type="project" value="UniProtKB-SubCell"/>
</dbReference>
<evidence type="ECO:0000256" key="7">
    <source>
        <dbReference type="RuleBase" id="RU363032"/>
    </source>
</evidence>
<dbReference type="RefSeq" id="WP_330572112.1">
    <property type="nucleotide sequence ID" value="NZ_DAIQXH010000138.1"/>
</dbReference>
<organism evidence="9 10">
    <name type="scientific">Muricomes intestini</name>
    <dbReference type="NCBI Taxonomy" id="1796634"/>
    <lineage>
        <taxon>Bacteria</taxon>
        <taxon>Bacillati</taxon>
        <taxon>Bacillota</taxon>
        <taxon>Clostridia</taxon>
        <taxon>Lachnospirales</taxon>
        <taxon>Lachnospiraceae</taxon>
        <taxon>Muricomes</taxon>
    </lineage>
</organism>
<comment type="caution">
    <text evidence="9">The sequence shown here is derived from an EMBL/GenBank/DDBJ whole genome shotgun (WGS) entry which is preliminary data.</text>
</comment>
<evidence type="ECO:0000256" key="4">
    <source>
        <dbReference type="ARBA" id="ARBA00022692"/>
    </source>
</evidence>
<evidence type="ECO:0000256" key="6">
    <source>
        <dbReference type="ARBA" id="ARBA00023136"/>
    </source>
</evidence>
<dbReference type="EMBL" id="SLZZ01000019">
    <property type="protein sequence ID" value="TCS77183.1"/>
    <property type="molecule type" value="Genomic_DNA"/>
</dbReference>